<comment type="caution">
    <text evidence="2">The sequence shown here is derived from an EMBL/GenBank/DDBJ whole genome shotgun (WGS) entry which is preliminary data.</text>
</comment>
<keyword evidence="3" id="KW-1185">Reference proteome</keyword>
<feature type="transmembrane region" description="Helical" evidence="1">
    <location>
        <begin position="110"/>
        <end position="133"/>
    </location>
</feature>
<keyword evidence="1" id="KW-0812">Transmembrane</keyword>
<proteinExistence type="predicted"/>
<evidence type="ECO:0000256" key="1">
    <source>
        <dbReference type="SAM" id="Phobius"/>
    </source>
</evidence>
<keyword evidence="1" id="KW-1133">Transmembrane helix</keyword>
<feature type="transmembrane region" description="Helical" evidence="1">
    <location>
        <begin position="57"/>
        <end position="74"/>
    </location>
</feature>
<reference evidence="2 3" key="1">
    <citation type="submission" date="2023-08" db="EMBL/GenBank/DDBJ databases">
        <authorList>
            <person name="Sharma P."/>
            <person name="Verma V."/>
            <person name="Mohan M.K."/>
            <person name="Dubey A.K."/>
        </authorList>
    </citation>
    <scope>NUCLEOTIDE SEQUENCE [LARGE SCALE GENOMIC DNA]</scope>
    <source>
        <strain evidence="2 3">ADP4</strain>
    </source>
</reference>
<name>A0ABU7WMC1_9ACTN</name>
<feature type="transmembrane region" description="Helical" evidence="1">
    <location>
        <begin position="12"/>
        <end position="37"/>
    </location>
</feature>
<evidence type="ECO:0000313" key="2">
    <source>
        <dbReference type="EMBL" id="MEF3112577.1"/>
    </source>
</evidence>
<evidence type="ECO:0008006" key="4">
    <source>
        <dbReference type="Google" id="ProtNLM"/>
    </source>
</evidence>
<dbReference type="RefSeq" id="WP_331785518.1">
    <property type="nucleotide sequence ID" value="NZ_JAVFKM010000002.1"/>
</dbReference>
<dbReference type="Proteomes" id="UP001348265">
    <property type="component" value="Unassembled WGS sequence"/>
</dbReference>
<organism evidence="2 3">
    <name type="scientific">Streptomyces chrestomyceticus</name>
    <dbReference type="NCBI Taxonomy" id="68185"/>
    <lineage>
        <taxon>Bacteria</taxon>
        <taxon>Bacillati</taxon>
        <taxon>Actinomycetota</taxon>
        <taxon>Actinomycetes</taxon>
        <taxon>Kitasatosporales</taxon>
        <taxon>Streptomycetaceae</taxon>
        <taxon>Streptomyces</taxon>
    </lineage>
</organism>
<gene>
    <name evidence="2" type="ORF">RB636_05090</name>
</gene>
<keyword evidence="1" id="KW-0472">Membrane</keyword>
<protein>
    <recommendedName>
        <fullName evidence="4">DUF2637 domain-containing protein</fullName>
    </recommendedName>
</protein>
<accession>A0ABU7WMC1</accession>
<dbReference type="EMBL" id="JAVFKM010000002">
    <property type="protein sequence ID" value="MEF3112577.1"/>
    <property type="molecule type" value="Genomic_DNA"/>
</dbReference>
<sequence length="156" mass="17099">MTRPRLGQRWSALPVWARWVAATYAFAFTQGTCAHLIDLARGGVHAYAAFPQVSLQVFFISLVVLDPLTVFLVIRLHRAGPWLACGVMLADATANWIGNWQRATADPAALLRPVGLLPITLFTLYVLVTCIPLHRALAVSRKAAEGRRGAREGALR</sequence>
<evidence type="ECO:0000313" key="3">
    <source>
        <dbReference type="Proteomes" id="UP001348265"/>
    </source>
</evidence>